<evidence type="ECO:0000313" key="3">
    <source>
        <dbReference type="Proteomes" id="UP001642409"/>
    </source>
</evidence>
<dbReference type="EMBL" id="CAXDID020000003">
    <property type="protein sequence ID" value="CAL5972654.1"/>
    <property type="molecule type" value="Genomic_DNA"/>
</dbReference>
<name>A0AA86NWH0_9EUKA</name>
<reference evidence="2 3" key="2">
    <citation type="submission" date="2024-07" db="EMBL/GenBank/DDBJ databases">
        <authorList>
            <person name="Akdeniz Z."/>
        </authorList>
    </citation>
    <scope>NUCLEOTIDE SEQUENCE [LARGE SCALE GENOMIC DNA]</scope>
</reference>
<evidence type="ECO:0000313" key="1">
    <source>
        <dbReference type="EMBL" id="CAI9927455.1"/>
    </source>
</evidence>
<dbReference type="AlphaFoldDB" id="A0AA86NWH0"/>
<gene>
    <name evidence="1" type="ORF">HINF_LOCUS15100</name>
    <name evidence="2" type="ORF">HINF_LOCUS2013</name>
</gene>
<sequence length="161" mass="18480">MTIQNAINHDYLYQNTCISFASKQIQNYDFILLQNVPQKANLLLIAPLILSLQQNKIIQLKEWMCNPIIPQYELSQEKFVSRVVSAPETSDETDNGEFHVPHCVTPRHHSQIAQSKLVQSLFPLTEIDVESDLISFLCNASQQDSFDEISSFQTYNSFDLK</sequence>
<keyword evidence="3" id="KW-1185">Reference proteome</keyword>
<reference evidence="1" key="1">
    <citation type="submission" date="2023-06" db="EMBL/GenBank/DDBJ databases">
        <authorList>
            <person name="Kurt Z."/>
        </authorList>
    </citation>
    <scope>NUCLEOTIDE SEQUENCE</scope>
</reference>
<evidence type="ECO:0000313" key="2">
    <source>
        <dbReference type="EMBL" id="CAL5972654.1"/>
    </source>
</evidence>
<dbReference type="Proteomes" id="UP001642409">
    <property type="component" value="Unassembled WGS sequence"/>
</dbReference>
<organism evidence="1">
    <name type="scientific">Hexamita inflata</name>
    <dbReference type="NCBI Taxonomy" id="28002"/>
    <lineage>
        <taxon>Eukaryota</taxon>
        <taxon>Metamonada</taxon>
        <taxon>Diplomonadida</taxon>
        <taxon>Hexamitidae</taxon>
        <taxon>Hexamitinae</taxon>
        <taxon>Hexamita</taxon>
    </lineage>
</organism>
<comment type="caution">
    <text evidence="1">The sequence shown here is derived from an EMBL/GenBank/DDBJ whole genome shotgun (WGS) entry which is preliminary data.</text>
</comment>
<accession>A0AA86NWH0</accession>
<proteinExistence type="predicted"/>
<dbReference type="EMBL" id="CATOUU010000380">
    <property type="protein sequence ID" value="CAI9927455.1"/>
    <property type="molecule type" value="Genomic_DNA"/>
</dbReference>
<protein>
    <submittedName>
        <fullName evidence="2">Hypothetical_protein</fullName>
    </submittedName>
</protein>